<sequence length="602" mass="62741">MATSDVRPDLLSALSALRECVAAARFPLPLPGAAGARRSRAELLAQLDDYLVPRLHRPDAPLLAVVGGSTGAGKSTLVNSLVGRCVSESGVLRPTTRMPVLVCHPDDQSWFAGQRVLPHLTRVWMPRQDAAHGRVEAYESYGAYEAQEVDEPYGGDEGAGGGGGVGGGVRAGYGAGRAASGAYGGRDLYRVPRGPARGAATFGEGGGGPDGTLLRIEVDENVPSGLALLDAPDIDSLAGHARELAAELVCAADVWVLVTTASRYADAVPWHLLRTAKEYDVSLVTVLDRVPHQVAGEISLQYASLLRQAGLGDVPRFTVPELPESAGGGSRLLPATAVQELRDWLAHRARDPRARADAAARTANGVLASLRSRVTSLAGACAAQHAAATRMAHRVERAYEEAAEKAHADLVGGAAFAGDALAHYRNRALTGASTELLDALTGNVTAVLACAVAAADERVTAELRREPGAAALPFGAAGAGAQERVGVLVRRWRRCLEELADEALRAAGHGPDADPEEAAALLAVALLDGSNGRGAADGLTELLGAKAGLRLRSRGGRLLGTYFERALDGERDRRLAAIDALEAQSGQQARLIAAMSVLQREK</sequence>
<keyword evidence="3" id="KW-1185">Reference proteome</keyword>
<dbReference type="Pfam" id="PF00350">
    <property type="entry name" value="Dynamin_N"/>
    <property type="match status" value="1"/>
</dbReference>
<dbReference type="Proteomes" id="UP001500443">
    <property type="component" value="Unassembled WGS sequence"/>
</dbReference>
<feature type="domain" description="Dynamin N-terminal" evidence="1">
    <location>
        <begin position="65"/>
        <end position="264"/>
    </location>
</feature>
<evidence type="ECO:0000313" key="2">
    <source>
        <dbReference type="EMBL" id="GAA2141386.1"/>
    </source>
</evidence>
<dbReference type="SUPFAM" id="SSF52540">
    <property type="entry name" value="P-loop containing nucleoside triphosphate hydrolases"/>
    <property type="match status" value="1"/>
</dbReference>
<name>A0ABN2ZFG7_9ACTN</name>
<proteinExistence type="predicted"/>
<dbReference type="EMBL" id="BAAAPF010000232">
    <property type="protein sequence ID" value="GAA2141386.1"/>
    <property type="molecule type" value="Genomic_DNA"/>
</dbReference>
<protein>
    <recommendedName>
        <fullName evidence="1">Dynamin N-terminal domain-containing protein</fullName>
    </recommendedName>
</protein>
<dbReference type="PANTHER" id="PTHR42698:SF1">
    <property type="entry name" value="GTPASE ERA, MITOCHONDRIAL"/>
    <property type="match status" value="1"/>
</dbReference>
<dbReference type="PANTHER" id="PTHR42698">
    <property type="entry name" value="GTPASE ERA"/>
    <property type="match status" value="1"/>
</dbReference>
<reference evidence="2 3" key="1">
    <citation type="journal article" date="2019" name="Int. J. Syst. Evol. Microbiol.">
        <title>The Global Catalogue of Microorganisms (GCM) 10K type strain sequencing project: providing services to taxonomists for standard genome sequencing and annotation.</title>
        <authorList>
            <consortium name="The Broad Institute Genomics Platform"/>
            <consortium name="The Broad Institute Genome Sequencing Center for Infectious Disease"/>
            <person name="Wu L."/>
            <person name="Ma J."/>
        </authorList>
    </citation>
    <scope>NUCLEOTIDE SEQUENCE [LARGE SCALE GENOMIC DNA]</scope>
    <source>
        <strain evidence="2 3">JCM 15481</strain>
    </source>
</reference>
<dbReference type="InterPro" id="IPR027417">
    <property type="entry name" value="P-loop_NTPase"/>
</dbReference>
<organism evidence="2 3">
    <name type="scientific">Streptomyces synnematoformans</name>
    <dbReference type="NCBI Taxonomy" id="415721"/>
    <lineage>
        <taxon>Bacteria</taxon>
        <taxon>Bacillati</taxon>
        <taxon>Actinomycetota</taxon>
        <taxon>Actinomycetes</taxon>
        <taxon>Kitasatosporales</taxon>
        <taxon>Streptomycetaceae</taxon>
        <taxon>Streptomyces</taxon>
    </lineage>
</organism>
<dbReference type="RefSeq" id="WP_344292746.1">
    <property type="nucleotide sequence ID" value="NZ_BAAAPF010000232.1"/>
</dbReference>
<evidence type="ECO:0000259" key="1">
    <source>
        <dbReference type="Pfam" id="PF00350"/>
    </source>
</evidence>
<evidence type="ECO:0000313" key="3">
    <source>
        <dbReference type="Proteomes" id="UP001500443"/>
    </source>
</evidence>
<comment type="caution">
    <text evidence="2">The sequence shown here is derived from an EMBL/GenBank/DDBJ whole genome shotgun (WGS) entry which is preliminary data.</text>
</comment>
<accession>A0ABN2ZFG7</accession>
<gene>
    <name evidence="2" type="ORF">GCM10009802_51900</name>
</gene>
<dbReference type="InterPro" id="IPR005662">
    <property type="entry name" value="GTPase_Era-like"/>
</dbReference>
<dbReference type="CDD" id="cd00882">
    <property type="entry name" value="Ras_like_GTPase"/>
    <property type="match status" value="1"/>
</dbReference>
<dbReference type="Gene3D" id="3.40.50.300">
    <property type="entry name" value="P-loop containing nucleotide triphosphate hydrolases"/>
    <property type="match status" value="1"/>
</dbReference>
<dbReference type="InterPro" id="IPR045063">
    <property type="entry name" value="Dynamin_N"/>
</dbReference>